<accession>A0A8X6M8L4</accession>
<dbReference type="AlphaFoldDB" id="A0A8X6M8L4"/>
<dbReference type="SUPFAM" id="SSF52540">
    <property type="entry name" value="P-loop containing nucleoside triphosphate hydrolases"/>
    <property type="match status" value="1"/>
</dbReference>
<dbReference type="OrthoDB" id="6436683at2759"/>
<dbReference type="Gene3D" id="3.40.50.300">
    <property type="entry name" value="P-loop containing nucleotide triphosphate hydrolases"/>
    <property type="match status" value="1"/>
</dbReference>
<keyword evidence="1" id="KW-0547">Nucleotide-binding</keyword>
<organism evidence="4 5">
    <name type="scientific">Nephila pilipes</name>
    <name type="common">Giant wood spider</name>
    <name type="synonym">Nephila maculata</name>
    <dbReference type="NCBI Taxonomy" id="299642"/>
    <lineage>
        <taxon>Eukaryota</taxon>
        <taxon>Metazoa</taxon>
        <taxon>Ecdysozoa</taxon>
        <taxon>Arthropoda</taxon>
        <taxon>Chelicerata</taxon>
        <taxon>Arachnida</taxon>
        <taxon>Araneae</taxon>
        <taxon>Araneomorphae</taxon>
        <taxon>Entelegynae</taxon>
        <taxon>Araneoidea</taxon>
        <taxon>Nephilidae</taxon>
        <taxon>Nephila</taxon>
    </lineage>
</organism>
<keyword evidence="2" id="KW-0067">ATP-binding</keyword>
<sequence length="666" mass="77200">MDSEFERCLSLIFPPNEFPVIHDTLLHFDWLPNPYHHESFRQHCMDTGYHMDQECEEKNLLRGTWNGFTYAYLVGFLHDIGKPFVQRINCFGGQSFTGHAQVGARLVMLRFEKHIPNEVLFTMGFLMDAHMCCLQSRTKPVECAIRANAVLHLYLPSSPNLLPLLQCLHRADHLSKQPPSVVDWMEYLSDSPFPYRKDRRVVIFLIGPSGSGKSTIAQALAEELADCGTVLHLERDQCLMSLALEGESYSQCYARIHKDPALKKKFQTLWKDSVASASADIILVDTVQTYYWRSTIEFEHCFRIGVYCVPLHLMDASLHGKNPHVEFPPKKWAGYPNLLTERYPWQLEMGTGLWNLVPPLVKRYLSQSWPETLDDHPSLAYLWNEYTDKYICAQFPHQGITFNVEYTVDGYKVYRATYPPGSDVTWGPTRFYRGEFLLMDCSTGSMSLLRSGSPTFTRKETTLHTFDTVVVTPKFDGSLINILFIPPQHPYYTLLQTWFPVDQNDLGLFLVGSKQKLVMDPHLRKRFNKAIGMTFDDFIRSYASYFTNQNCLCTLHFEMMTKKESKELTVYYPRNFMKFIGHTTFTKDRRWFTLAKPSDPRAVTQQTFRTREAYQAYLVDQRNQFLLGDASCEPEGFVLYFWDAQGRLLDIVKSKFPEYLAVNNPK</sequence>
<dbReference type="GO" id="GO:0005524">
    <property type="term" value="F:ATP binding"/>
    <property type="evidence" value="ECO:0007669"/>
    <property type="project" value="UniProtKB-KW"/>
</dbReference>
<proteinExistence type="predicted"/>
<dbReference type="InterPro" id="IPR010488">
    <property type="entry name" value="Zeta_toxin_domain"/>
</dbReference>
<evidence type="ECO:0000313" key="5">
    <source>
        <dbReference type="Proteomes" id="UP000887013"/>
    </source>
</evidence>
<dbReference type="InterPro" id="IPR027417">
    <property type="entry name" value="P-loop_NTPase"/>
</dbReference>
<reference evidence="4" key="1">
    <citation type="submission" date="2020-08" db="EMBL/GenBank/DDBJ databases">
        <title>Multicomponent nature underlies the extraordinary mechanical properties of spider dragline silk.</title>
        <authorList>
            <person name="Kono N."/>
            <person name="Nakamura H."/>
            <person name="Mori M."/>
            <person name="Yoshida Y."/>
            <person name="Ohtoshi R."/>
            <person name="Malay A.D."/>
            <person name="Moran D.A.P."/>
            <person name="Tomita M."/>
            <person name="Numata K."/>
            <person name="Arakawa K."/>
        </authorList>
    </citation>
    <scope>NUCLEOTIDE SEQUENCE</scope>
</reference>
<gene>
    <name evidence="4" type="primary">AVEN_78403_1</name>
    <name evidence="4" type="ORF">NPIL_31031</name>
</gene>
<dbReference type="EMBL" id="BMAW01041948">
    <property type="protein sequence ID" value="GFS31582.1"/>
    <property type="molecule type" value="Genomic_DNA"/>
</dbReference>
<comment type="caution">
    <text evidence="4">The sequence shown here is derived from an EMBL/GenBank/DDBJ whole genome shotgun (WGS) entry which is preliminary data.</text>
</comment>
<dbReference type="CDD" id="cd00009">
    <property type="entry name" value="AAA"/>
    <property type="match status" value="1"/>
</dbReference>
<name>A0A8X6M8L4_NEPPI</name>
<dbReference type="Pfam" id="PF06414">
    <property type="entry name" value="Zeta_toxin"/>
    <property type="match status" value="1"/>
</dbReference>
<evidence type="ECO:0000313" key="4">
    <source>
        <dbReference type="EMBL" id="GFS31582.1"/>
    </source>
</evidence>
<dbReference type="SUPFAM" id="SSF109604">
    <property type="entry name" value="HD-domain/PDEase-like"/>
    <property type="match status" value="1"/>
</dbReference>
<evidence type="ECO:0000256" key="2">
    <source>
        <dbReference type="ARBA" id="ARBA00022840"/>
    </source>
</evidence>
<dbReference type="Proteomes" id="UP000887013">
    <property type="component" value="Unassembled WGS sequence"/>
</dbReference>
<feature type="non-terminal residue" evidence="4">
    <location>
        <position position="666"/>
    </location>
</feature>
<keyword evidence="5" id="KW-1185">Reference proteome</keyword>
<protein>
    <recommendedName>
        <fullName evidence="3">Zeta toxin domain-containing protein</fullName>
    </recommendedName>
</protein>
<evidence type="ECO:0000256" key="1">
    <source>
        <dbReference type="ARBA" id="ARBA00022741"/>
    </source>
</evidence>
<evidence type="ECO:0000259" key="3">
    <source>
        <dbReference type="Pfam" id="PF06414"/>
    </source>
</evidence>
<feature type="domain" description="Zeta toxin" evidence="3">
    <location>
        <begin position="187"/>
        <end position="237"/>
    </location>
</feature>
<dbReference type="GO" id="GO:0016301">
    <property type="term" value="F:kinase activity"/>
    <property type="evidence" value="ECO:0007669"/>
    <property type="project" value="InterPro"/>
</dbReference>